<dbReference type="KEGG" id="tsph:KIH39_07205"/>
<dbReference type="SUPFAM" id="SSF52335">
    <property type="entry name" value="Methylglyoxal synthase-like"/>
    <property type="match status" value="1"/>
</dbReference>
<dbReference type="Gene3D" id="3.40.50.1380">
    <property type="entry name" value="Methylglyoxal synthase-like domain"/>
    <property type="match status" value="1"/>
</dbReference>
<dbReference type="AlphaFoldDB" id="A0A8E6B953"/>
<accession>A0A8E6B953</accession>
<sequence length="473" mass="53333">MPGLDTVEMLGFNLKLIGKKSKKNVLISAGKLSDKEKMLSSIEKLSKLNVSIYATPGTARFLNSKGVPNQELYKILDHREPNIHSFLKDNRLDLIINVLTGNNDYDESSDSNLIRSMAIENGIPLITDVDVAILTIEQLIKKDTEGFYKYKLSDPARPWDMKSEFLEIVQSLGGFASYHAHYDKAYLISMENLRLSMVDMQKKWTLYKHLKENYTFDDLVERISRGVENMIAQGAAYCRTMVDADSTAKTLPMQAALEVKKRYSDRINFDVGVQPLQGVLDPESRRYFEESCEMGDFVGGLPSKDRPLPEKHFDVILSVAKRLNKRVDVHVDQENNPYETETEMLALKTIEHGMEGRVAAVHAISLSAKPPIEQDRIIRVMKQAGVSVICCPSAALSMKQLDMPAPLHNSIAPVPRLLDAGIPVRLGVDNVYDLFMPLVDGDMWFECRLLMEACRFYDLRKVAELACDKTGYG</sequence>
<evidence type="ECO:0000259" key="1">
    <source>
        <dbReference type="PROSITE" id="PS51855"/>
    </source>
</evidence>
<dbReference type="Gene3D" id="3.20.20.140">
    <property type="entry name" value="Metal-dependent hydrolases"/>
    <property type="match status" value="1"/>
</dbReference>
<dbReference type="PANTHER" id="PTHR32027">
    <property type="entry name" value="CYTOSINE DEAMINASE"/>
    <property type="match status" value="1"/>
</dbReference>
<dbReference type="EMBL" id="CP074694">
    <property type="protein sequence ID" value="QVL33689.1"/>
    <property type="molecule type" value="Genomic_DNA"/>
</dbReference>
<reference evidence="2" key="1">
    <citation type="submission" date="2021-05" db="EMBL/GenBank/DDBJ databases">
        <title>Complete genome sequence of the cellulolytic planctomycete Telmatocola sphagniphila SP2T and characterization of the first cellulase from planctomycetes.</title>
        <authorList>
            <person name="Rakitin A.L."/>
            <person name="Beletsky A.V."/>
            <person name="Naumoff D.G."/>
            <person name="Kulichevskaya I.S."/>
            <person name="Mardanov A.V."/>
            <person name="Ravin N.V."/>
            <person name="Dedysh S.N."/>
        </authorList>
    </citation>
    <scope>NUCLEOTIDE SEQUENCE</scope>
    <source>
        <strain evidence="2">SP2T</strain>
    </source>
</reference>
<dbReference type="SUPFAM" id="SSF51556">
    <property type="entry name" value="Metallo-dependent hydrolases"/>
    <property type="match status" value="1"/>
</dbReference>
<keyword evidence="3" id="KW-1185">Reference proteome</keyword>
<dbReference type="GO" id="GO:0016814">
    <property type="term" value="F:hydrolase activity, acting on carbon-nitrogen (but not peptide) bonds, in cyclic amidines"/>
    <property type="evidence" value="ECO:0007669"/>
    <property type="project" value="TreeGrafter"/>
</dbReference>
<dbReference type="RefSeq" id="WP_213498625.1">
    <property type="nucleotide sequence ID" value="NZ_CP074694.1"/>
</dbReference>
<dbReference type="SMART" id="SM00851">
    <property type="entry name" value="MGS"/>
    <property type="match status" value="1"/>
</dbReference>
<evidence type="ECO:0000313" key="2">
    <source>
        <dbReference type="EMBL" id="QVL33689.1"/>
    </source>
</evidence>
<proteinExistence type="predicted"/>
<dbReference type="Pfam" id="PF01979">
    <property type="entry name" value="Amidohydro_1"/>
    <property type="match status" value="1"/>
</dbReference>
<gene>
    <name evidence="2" type="ORF">KIH39_07205</name>
</gene>
<dbReference type="Proteomes" id="UP000676194">
    <property type="component" value="Chromosome"/>
</dbReference>
<dbReference type="InterPro" id="IPR052349">
    <property type="entry name" value="Metallo-hydrolase_Enzymes"/>
</dbReference>
<protein>
    <submittedName>
        <fullName evidence="2">Amidohydrolase family protein</fullName>
    </submittedName>
</protein>
<dbReference type="InterPro" id="IPR036914">
    <property type="entry name" value="MGS-like_dom_sf"/>
</dbReference>
<dbReference type="InterPro" id="IPR011607">
    <property type="entry name" value="MGS-like_dom"/>
</dbReference>
<dbReference type="NCBIfam" id="NF005365">
    <property type="entry name" value="PRK06886.1"/>
    <property type="match status" value="1"/>
</dbReference>
<evidence type="ECO:0000313" key="3">
    <source>
        <dbReference type="Proteomes" id="UP000676194"/>
    </source>
</evidence>
<dbReference type="PROSITE" id="PS51855">
    <property type="entry name" value="MGS"/>
    <property type="match status" value="1"/>
</dbReference>
<dbReference type="InterPro" id="IPR032466">
    <property type="entry name" value="Metal_Hydrolase"/>
</dbReference>
<dbReference type="Pfam" id="PF02142">
    <property type="entry name" value="MGS"/>
    <property type="match status" value="1"/>
</dbReference>
<organism evidence="2 3">
    <name type="scientific">Telmatocola sphagniphila</name>
    <dbReference type="NCBI Taxonomy" id="1123043"/>
    <lineage>
        <taxon>Bacteria</taxon>
        <taxon>Pseudomonadati</taxon>
        <taxon>Planctomycetota</taxon>
        <taxon>Planctomycetia</taxon>
        <taxon>Gemmatales</taxon>
        <taxon>Gemmataceae</taxon>
    </lineage>
</organism>
<name>A0A8E6B953_9BACT</name>
<dbReference type="InterPro" id="IPR006680">
    <property type="entry name" value="Amidohydro-rel"/>
</dbReference>
<dbReference type="PANTHER" id="PTHR32027:SF9">
    <property type="entry name" value="BLL3847 PROTEIN"/>
    <property type="match status" value="1"/>
</dbReference>
<feature type="domain" description="MGS-like" evidence="1">
    <location>
        <begin position="14"/>
        <end position="171"/>
    </location>
</feature>